<comment type="similarity">
    <text evidence="10">Belongs to the TRM5 / TYW2 family.</text>
</comment>
<comment type="function">
    <text evidence="9">Involved in mitochondrial tRNA methylation. Specifically methylates the N1 position of guanosine-37 in various tRNAs. Methylation is not dependent on the nature of the nucleoside 5' of the target nucleoside. This is the first step in the biosynthesis of wybutosine (yW), a modified base adjacent to the anticodon of tRNAs and required for accurate decoding.</text>
</comment>
<dbReference type="AlphaFoldDB" id="A0A6J0V7G8"/>
<dbReference type="Proteomes" id="UP001652642">
    <property type="component" value="Chromosome 1"/>
</dbReference>
<protein>
    <recommendedName>
        <fullName evidence="10">tRNA (guanine(37)-N1)-methyltransferase</fullName>
        <ecNumber evidence="10">2.1.1.228</ecNumber>
    </recommendedName>
    <alternativeName>
        <fullName evidence="10">M1G-methyltransferase</fullName>
    </alternativeName>
    <alternativeName>
        <fullName evidence="10">tRNA [GM37] methyltransferase</fullName>
    </alternativeName>
    <alternativeName>
        <fullName evidence="10">tRNA methyltransferase 5 homolog</fullName>
    </alternativeName>
</protein>
<keyword evidence="7 10" id="KW-0496">Mitochondrion</keyword>
<organism evidence="14 15">
    <name type="scientific">Pogona vitticeps</name>
    <name type="common">central bearded dragon</name>
    <dbReference type="NCBI Taxonomy" id="103695"/>
    <lineage>
        <taxon>Eukaryota</taxon>
        <taxon>Metazoa</taxon>
        <taxon>Chordata</taxon>
        <taxon>Craniata</taxon>
        <taxon>Vertebrata</taxon>
        <taxon>Euteleostomi</taxon>
        <taxon>Lepidosauria</taxon>
        <taxon>Squamata</taxon>
        <taxon>Bifurcata</taxon>
        <taxon>Unidentata</taxon>
        <taxon>Episquamata</taxon>
        <taxon>Toxicofera</taxon>
        <taxon>Iguania</taxon>
        <taxon>Acrodonta</taxon>
        <taxon>Agamidae</taxon>
        <taxon>Amphibolurinae</taxon>
        <taxon>Pogona</taxon>
    </lineage>
</organism>
<evidence type="ECO:0000256" key="2">
    <source>
        <dbReference type="ARBA" id="ARBA00022490"/>
    </source>
</evidence>
<feature type="binding site" evidence="10">
    <location>
        <position position="291"/>
    </location>
    <ligand>
        <name>S-adenosyl-L-methionine</name>
        <dbReference type="ChEBI" id="CHEBI:59789"/>
    </ligand>
</feature>
<feature type="binding site" evidence="10">
    <location>
        <position position="388"/>
    </location>
    <ligand>
        <name>S-adenosyl-L-methionine</name>
        <dbReference type="ChEBI" id="CHEBI:59789"/>
    </ligand>
</feature>
<evidence type="ECO:0000256" key="8">
    <source>
        <dbReference type="ARBA" id="ARBA00023242"/>
    </source>
</evidence>
<evidence type="ECO:0000313" key="15">
    <source>
        <dbReference type="RefSeq" id="XP_020668856.2"/>
    </source>
</evidence>
<comment type="subcellular location">
    <subcellularLocation>
        <location evidence="10">Mitochondrion matrix</location>
    </subcellularLocation>
    <subcellularLocation>
        <location evidence="10">Nucleus</location>
    </subcellularLocation>
    <subcellularLocation>
        <location evidence="10">Cytoplasm</location>
    </subcellularLocation>
    <text evidence="10">Predominantly in the mitochondria and in the nucleus.</text>
</comment>
<dbReference type="GO" id="GO:0005759">
    <property type="term" value="C:mitochondrial matrix"/>
    <property type="evidence" value="ECO:0007669"/>
    <property type="project" value="UniProtKB-SubCell"/>
</dbReference>
<reference evidence="14" key="1">
    <citation type="submission" date="2025-05" db="UniProtKB">
        <authorList>
            <consortium name="RefSeq"/>
        </authorList>
    </citation>
    <scope>NUCLEOTIDE SEQUENCE [LARGE SCALE GENOMIC DNA]</scope>
</reference>
<dbReference type="KEGG" id="pvt:110089851"/>
<dbReference type="HAMAP" id="MF_03152">
    <property type="entry name" value="TRM5"/>
    <property type="match status" value="1"/>
</dbReference>
<feature type="binding site" evidence="10">
    <location>
        <begin position="357"/>
        <end position="358"/>
    </location>
    <ligand>
        <name>S-adenosyl-L-methionine</name>
        <dbReference type="ChEBI" id="CHEBI:59789"/>
    </ligand>
</feature>
<dbReference type="CTD" id="57570"/>
<dbReference type="GO" id="GO:0052906">
    <property type="term" value="F:tRNA (guanine(37)-N1)-methyltransferase activity"/>
    <property type="evidence" value="ECO:0007669"/>
    <property type="project" value="UniProtKB-UniRule"/>
</dbReference>
<comment type="subunit">
    <text evidence="10">Monomer.</text>
</comment>
<dbReference type="InterPro" id="IPR029063">
    <property type="entry name" value="SAM-dependent_MTases_sf"/>
</dbReference>
<evidence type="ECO:0000256" key="9">
    <source>
        <dbReference type="ARBA" id="ARBA00045951"/>
    </source>
</evidence>
<evidence type="ECO:0000256" key="1">
    <source>
        <dbReference type="ARBA" id="ARBA00009775"/>
    </source>
</evidence>
<comment type="similarity">
    <text evidence="1">Belongs to the class I-like SAM-binding methyltransferase superfamily. TRM5/TYW2 family.</text>
</comment>
<evidence type="ECO:0000256" key="11">
    <source>
        <dbReference type="SAM" id="MobiDB-lite"/>
    </source>
</evidence>
<dbReference type="EC" id="2.1.1.228" evidence="10"/>
<evidence type="ECO:0000256" key="5">
    <source>
        <dbReference type="ARBA" id="ARBA00022691"/>
    </source>
</evidence>
<dbReference type="InterPro" id="IPR056744">
    <property type="entry name" value="TRM5/TYW2-like_N"/>
</dbReference>
<dbReference type="Pfam" id="PF02475">
    <property type="entry name" value="TRM5-TYW2_MTfase"/>
    <property type="match status" value="1"/>
</dbReference>
<dbReference type="SUPFAM" id="SSF53335">
    <property type="entry name" value="S-adenosyl-L-methionine-dependent methyltransferases"/>
    <property type="match status" value="1"/>
</dbReference>
<accession>A0A6J0V7G8</accession>
<name>A0A6J0V7G8_9SAUR</name>
<dbReference type="OrthoDB" id="408788at2759"/>
<keyword evidence="5 10" id="KW-0949">S-adenosyl-L-methionine</keyword>
<gene>
    <name evidence="10 15" type="primary">TRMT5</name>
    <name evidence="10" type="synonym">TRM5</name>
</gene>
<dbReference type="RefSeq" id="XP_020668856.2">
    <property type="nucleotide sequence ID" value="XM_020813197.2"/>
</dbReference>
<evidence type="ECO:0000259" key="13">
    <source>
        <dbReference type="PROSITE" id="PS51684"/>
    </source>
</evidence>
<evidence type="ECO:0000256" key="3">
    <source>
        <dbReference type="ARBA" id="ARBA00022603"/>
    </source>
</evidence>
<evidence type="ECO:0000313" key="14">
    <source>
        <dbReference type="Proteomes" id="UP001652642"/>
    </source>
</evidence>
<evidence type="ECO:0000256" key="12">
    <source>
        <dbReference type="SAM" id="SignalP"/>
    </source>
</evidence>
<dbReference type="GO" id="GO:0005634">
    <property type="term" value="C:nucleus"/>
    <property type="evidence" value="ECO:0007669"/>
    <property type="project" value="UniProtKB-SubCell"/>
</dbReference>
<feature type="signal peptide" evidence="12">
    <location>
        <begin position="1"/>
        <end position="25"/>
    </location>
</feature>
<dbReference type="InterPro" id="IPR025792">
    <property type="entry name" value="tRNA_Gua_MeTrfase_euk"/>
</dbReference>
<evidence type="ECO:0000256" key="4">
    <source>
        <dbReference type="ARBA" id="ARBA00022679"/>
    </source>
</evidence>
<dbReference type="PANTHER" id="PTHR23245:SF36">
    <property type="entry name" value="TRNA (GUANINE(37)-N1)-METHYLTRANSFERASE"/>
    <property type="match status" value="1"/>
</dbReference>
<feature type="chain" id="PRO_5046646343" description="tRNA (guanine(37)-N1)-methyltransferase" evidence="12">
    <location>
        <begin position="26"/>
        <end position="509"/>
    </location>
</feature>
<keyword evidence="14" id="KW-1185">Reference proteome</keyword>
<dbReference type="Gene3D" id="3.40.50.150">
    <property type="entry name" value="Vaccinia Virus protein VP39"/>
    <property type="match status" value="1"/>
</dbReference>
<dbReference type="GeneID" id="110089851"/>
<evidence type="ECO:0000256" key="6">
    <source>
        <dbReference type="ARBA" id="ARBA00022694"/>
    </source>
</evidence>
<keyword evidence="2 10" id="KW-0963">Cytoplasm</keyword>
<keyword evidence="8 10" id="KW-0539">Nucleus</keyword>
<keyword evidence="12" id="KW-0732">Signal</keyword>
<evidence type="ECO:0000256" key="10">
    <source>
        <dbReference type="HAMAP-Rule" id="MF_03152"/>
    </source>
</evidence>
<feature type="domain" description="SAM-dependent methyltransferase TRM5/TYW2-type" evidence="13">
    <location>
        <begin position="201"/>
        <end position="471"/>
    </location>
</feature>
<comment type="catalytic activity">
    <reaction evidence="10">
        <text>guanosine(37) in tRNA + S-adenosyl-L-methionine = N(1)-methylguanosine(37) in tRNA + S-adenosyl-L-homocysteine + H(+)</text>
        <dbReference type="Rhea" id="RHEA:36899"/>
        <dbReference type="Rhea" id="RHEA-COMP:10145"/>
        <dbReference type="Rhea" id="RHEA-COMP:10147"/>
        <dbReference type="ChEBI" id="CHEBI:15378"/>
        <dbReference type="ChEBI" id="CHEBI:57856"/>
        <dbReference type="ChEBI" id="CHEBI:59789"/>
        <dbReference type="ChEBI" id="CHEBI:73542"/>
        <dbReference type="ChEBI" id="CHEBI:74269"/>
        <dbReference type="EC" id="2.1.1.228"/>
    </reaction>
</comment>
<dbReference type="CDD" id="cd02440">
    <property type="entry name" value="AdoMet_MTases"/>
    <property type="match status" value="1"/>
</dbReference>
<sequence>MRIFRRLNSLFAILLKIEHFGTTASNTSLPAVWQLWNPSYLVLNRQLGHLSIAQRKHFFSMPEMLNEKFDHDLNVPHPGVRGMSVLNRDAFKRIVVIPALKVDKGIVSKLLKSLKEVLLKRPGLKRVVEDPEDDSSVFVLLDATKIPADCSLGESVQQTLKNFGVNPEIIKYKLELTYDHFKADEVLQAVLPEGQEVTTGFSRVGHIAHLNLRDHQLPYKHLIGQVIIDKNHGITCAVNKITGIDNAYRNFHMEVLAGDETSMITKVKENYLWYEFDFSKVYWNPRLETEHTRIVGLLKQNDVLFDVFAGVGPFAIPAAKKKCIVFANDLNPESYKWLRHNCKLNKVDEKVQVFNMDGRDFLKGPVKEELVRQLSLKERESALHIVMNLPAMAIEFLDVFRHLLDGEPARTDLLPTVHCYCFSKHDDPAKDTRERVEACLGTSLEGLCSVMLVRNVAPHKEMMRFSFRLPASVLYKPLSCPAGVDSPQEPTSKRMRLNEDSQEETNQKA</sequence>
<dbReference type="InterPro" id="IPR030382">
    <property type="entry name" value="MeTrfase_TRM5/TYW2"/>
</dbReference>
<evidence type="ECO:0000256" key="7">
    <source>
        <dbReference type="ARBA" id="ARBA00023128"/>
    </source>
</evidence>
<proteinExistence type="inferred from homology"/>
<keyword evidence="3 10" id="KW-0489">Methyltransferase</keyword>
<feature type="region of interest" description="Disordered" evidence="11">
    <location>
        <begin position="483"/>
        <end position="509"/>
    </location>
</feature>
<dbReference type="InterPro" id="IPR056743">
    <property type="entry name" value="TRM5-TYW2-like_MTfase"/>
</dbReference>
<dbReference type="GO" id="GO:0002939">
    <property type="term" value="P:tRNA N1-guanine methylation"/>
    <property type="evidence" value="ECO:0007669"/>
    <property type="project" value="TreeGrafter"/>
</dbReference>
<keyword evidence="6 10" id="KW-0819">tRNA processing</keyword>
<keyword evidence="4 10" id="KW-0808">Transferase</keyword>
<dbReference type="InParanoid" id="A0A6J0V7G8"/>
<feature type="binding site" evidence="10">
    <location>
        <begin position="329"/>
        <end position="330"/>
    </location>
    <ligand>
        <name>S-adenosyl-L-methionine</name>
        <dbReference type="ChEBI" id="CHEBI:59789"/>
    </ligand>
</feature>
<reference evidence="15" key="2">
    <citation type="submission" date="2025-08" db="UniProtKB">
        <authorList>
            <consortium name="RefSeq"/>
        </authorList>
    </citation>
    <scope>IDENTIFICATION</scope>
</reference>
<dbReference type="PANTHER" id="PTHR23245">
    <property type="entry name" value="TRNA METHYLTRANSFERASE"/>
    <property type="match status" value="1"/>
</dbReference>
<dbReference type="PROSITE" id="PS51684">
    <property type="entry name" value="SAM_MT_TRM5_TYW2"/>
    <property type="match status" value="1"/>
</dbReference>
<comment type="function">
    <text evidence="10">Specifically methylates the N1 position of guanosine-37 in various cytoplasmic and mitochondrial tRNAs. Methylation is not dependent on the nature of the nucleoside 5' of the target nucleoside. This is the first step in the biosynthesis of wybutosine (yW), a modified base adjacent to the anticodon of tRNAs and required for accurate decoding.</text>
</comment>
<dbReference type="Gene3D" id="3.30.300.110">
    <property type="entry name" value="Met-10+ protein-like domains"/>
    <property type="match status" value="1"/>
</dbReference>
<dbReference type="GO" id="GO:0070901">
    <property type="term" value="P:mitochondrial tRNA methylation"/>
    <property type="evidence" value="ECO:0007669"/>
    <property type="project" value="TreeGrafter"/>
</dbReference>
<dbReference type="Pfam" id="PF25133">
    <property type="entry name" value="TYW2_N_2"/>
    <property type="match status" value="1"/>
</dbReference>